<evidence type="ECO:0000256" key="1">
    <source>
        <dbReference type="ARBA" id="ARBA00004651"/>
    </source>
</evidence>
<accession>A0A8E3B1H5</accession>
<evidence type="ECO:0000256" key="6">
    <source>
        <dbReference type="SAM" id="Phobius"/>
    </source>
</evidence>
<comment type="caution">
    <text evidence="8">The sequence shown here is derived from an EMBL/GenBank/DDBJ whole genome shotgun (WGS) entry which is preliminary data.</text>
</comment>
<keyword evidence="5 6" id="KW-0472">Membrane</keyword>
<evidence type="ECO:0000256" key="4">
    <source>
        <dbReference type="ARBA" id="ARBA00022989"/>
    </source>
</evidence>
<dbReference type="GO" id="GO:0020037">
    <property type="term" value="F:heme binding"/>
    <property type="evidence" value="ECO:0007669"/>
    <property type="project" value="TreeGrafter"/>
</dbReference>
<sequence>MPKPAKIDPNVSIATDARASPEMVRVWDRVVRSFHWALVLSFVTAWLTSHSSEDIHHWAGYAAAALVAMRLLWGVLGTPYARFSQFVRDPATVLRYLSALLSGREARYIGHNPAGGAMVIVLIGAMGSTALTGWLMTTDAYFGVPWVEAAHSLAAHGLLLLVLFHMGGVALASFRHRENLVRAMITGRKRKAEPADIA</sequence>
<dbReference type="GO" id="GO:0005886">
    <property type="term" value="C:plasma membrane"/>
    <property type="evidence" value="ECO:0007669"/>
    <property type="project" value="UniProtKB-SubCell"/>
</dbReference>
<dbReference type="GeneID" id="61056307"/>
<evidence type="ECO:0000313" key="8">
    <source>
        <dbReference type="EMBL" id="PWJ86029.1"/>
    </source>
</evidence>
<dbReference type="Gene3D" id="1.20.950.20">
    <property type="entry name" value="Transmembrane di-heme cytochromes, Chain C"/>
    <property type="match status" value="1"/>
</dbReference>
<name>A0A8E3B1H5_RHILI</name>
<dbReference type="InterPro" id="IPR051542">
    <property type="entry name" value="Hydrogenase_cytochrome"/>
</dbReference>
<evidence type="ECO:0000313" key="9">
    <source>
        <dbReference type="Proteomes" id="UP000245631"/>
    </source>
</evidence>
<organism evidence="8 9">
    <name type="scientific">Rhizobium loti</name>
    <name type="common">Mesorhizobium loti</name>
    <dbReference type="NCBI Taxonomy" id="381"/>
    <lineage>
        <taxon>Bacteria</taxon>
        <taxon>Pseudomonadati</taxon>
        <taxon>Pseudomonadota</taxon>
        <taxon>Alphaproteobacteria</taxon>
        <taxon>Hyphomicrobiales</taxon>
        <taxon>Phyllobacteriaceae</taxon>
        <taxon>Mesorhizobium</taxon>
    </lineage>
</organism>
<protein>
    <submittedName>
        <fullName evidence="8">Cytochrome b</fullName>
    </submittedName>
</protein>
<feature type="transmembrane region" description="Helical" evidence="6">
    <location>
        <begin position="30"/>
        <end position="49"/>
    </location>
</feature>
<dbReference type="RefSeq" id="WP_425453803.1">
    <property type="nucleotide sequence ID" value="NZ_QGGH01000025.1"/>
</dbReference>
<dbReference type="GO" id="GO:0009055">
    <property type="term" value="F:electron transfer activity"/>
    <property type="evidence" value="ECO:0007669"/>
    <property type="project" value="InterPro"/>
</dbReference>
<dbReference type="Proteomes" id="UP000245631">
    <property type="component" value="Unassembled WGS sequence"/>
</dbReference>
<proteinExistence type="predicted"/>
<feature type="domain" description="Cytochrome b561 bacterial/Ni-hydrogenase" evidence="7">
    <location>
        <begin position="26"/>
        <end position="187"/>
    </location>
</feature>
<reference evidence="8 9" key="1">
    <citation type="submission" date="2018-05" db="EMBL/GenBank/DDBJ databases">
        <title>Genomic Encyclopedia of Type Strains, Phase IV (KMG-IV): sequencing the most valuable type-strain genomes for metagenomic binning, comparative biology and taxonomic classification.</title>
        <authorList>
            <person name="Goeker M."/>
        </authorList>
    </citation>
    <scope>NUCLEOTIDE SEQUENCE [LARGE SCALE GENOMIC DNA]</scope>
    <source>
        <strain evidence="8 9">DSM 2626</strain>
    </source>
</reference>
<dbReference type="InterPro" id="IPR011577">
    <property type="entry name" value="Cyt_b561_bac/Ni-Hgenase"/>
</dbReference>
<evidence type="ECO:0000259" key="7">
    <source>
        <dbReference type="Pfam" id="PF01292"/>
    </source>
</evidence>
<comment type="subcellular location">
    <subcellularLocation>
        <location evidence="1">Cell membrane</location>
        <topology evidence="1">Multi-pass membrane protein</topology>
    </subcellularLocation>
</comment>
<dbReference type="AlphaFoldDB" id="A0A8E3B1H5"/>
<dbReference type="EMBL" id="QGGH01000025">
    <property type="protein sequence ID" value="PWJ86029.1"/>
    <property type="molecule type" value="Genomic_DNA"/>
</dbReference>
<dbReference type="Pfam" id="PF01292">
    <property type="entry name" value="Ni_hydr_CYTB"/>
    <property type="match status" value="1"/>
</dbReference>
<evidence type="ECO:0000256" key="2">
    <source>
        <dbReference type="ARBA" id="ARBA00022475"/>
    </source>
</evidence>
<dbReference type="PANTHER" id="PTHR30485:SF2">
    <property type="entry name" value="BLL0597 PROTEIN"/>
    <property type="match status" value="1"/>
</dbReference>
<gene>
    <name evidence="8" type="ORF">C8D77_12522</name>
</gene>
<feature type="transmembrane region" description="Helical" evidence="6">
    <location>
        <begin position="155"/>
        <end position="174"/>
    </location>
</feature>
<dbReference type="InterPro" id="IPR016174">
    <property type="entry name" value="Di-haem_cyt_TM"/>
</dbReference>
<dbReference type="SUPFAM" id="SSF81342">
    <property type="entry name" value="Transmembrane di-heme cytochromes"/>
    <property type="match status" value="1"/>
</dbReference>
<evidence type="ECO:0000256" key="3">
    <source>
        <dbReference type="ARBA" id="ARBA00022692"/>
    </source>
</evidence>
<keyword evidence="4 6" id="KW-1133">Transmembrane helix</keyword>
<keyword evidence="2" id="KW-1003">Cell membrane</keyword>
<evidence type="ECO:0000256" key="5">
    <source>
        <dbReference type="ARBA" id="ARBA00023136"/>
    </source>
</evidence>
<dbReference type="PANTHER" id="PTHR30485">
    <property type="entry name" value="NI/FE-HYDROGENASE 1 B-TYPE CYTOCHROME SUBUNIT"/>
    <property type="match status" value="1"/>
</dbReference>
<feature type="transmembrane region" description="Helical" evidence="6">
    <location>
        <begin position="114"/>
        <end position="135"/>
    </location>
</feature>
<feature type="transmembrane region" description="Helical" evidence="6">
    <location>
        <begin position="55"/>
        <end position="76"/>
    </location>
</feature>
<keyword evidence="3 6" id="KW-0812">Transmembrane</keyword>
<dbReference type="GO" id="GO:0022904">
    <property type="term" value="P:respiratory electron transport chain"/>
    <property type="evidence" value="ECO:0007669"/>
    <property type="project" value="InterPro"/>
</dbReference>